<comment type="caution">
    <text evidence="1">The sequence shown here is derived from an EMBL/GenBank/DDBJ whole genome shotgun (WGS) entry which is preliminary data.</text>
</comment>
<evidence type="ECO:0000313" key="2">
    <source>
        <dbReference type="Proteomes" id="UP001176891"/>
    </source>
</evidence>
<evidence type="ECO:0000313" key="1">
    <source>
        <dbReference type="EMBL" id="MDO5986763.1"/>
    </source>
</evidence>
<sequence length="106" mass="12536">MYNTTLSIFELIKIEPVKSIEVYNRFINWVTGEFDLYLKNKSKELKVYFPNGWFSIGCFKNENQQINIKIKVKGKSKIACQKIMNQLELIYHHVLRFTESNNVNLG</sequence>
<reference evidence="1" key="1">
    <citation type="submission" date="2023-07" db="EMBL/GenBank/DDBJ databases">
        <title>Two novel species in the genus Flavivirga.</title>
        <authorList>
            <person name="Kwon K."/>
        </authorList>
    </citation>
    <scope>NUCLEOTIDE SEQUENCE</scope>
    <source>
        <strain evidence="1">KACC 14157</strain>
    </source>
</reference>
<gene>
    <name evidence="1" type="ORF">Q4Q39_05015</name>
</gene>
<dbReference type="Proteomes" id="UP001176891">
    <property type="component" value="Unassembled WGS sequence"/>
</dbReference>
<keyword evidence="2" id="KW-1185">Reference proteome</keyword>
<dbReference type="EMBL" id="JAUOEM010000001">
    <property type="protein sequence ID" value="MDO5986763.1"/>
    <property type="molecule type" value="Genomic_DNA"/>
</dbReference>
<protein>
    <submittedName>
        <fullName evidence="1">Uncharacterized protein</fullName>
    </submittedName>
</protein>
<name>A0ABT8WYJ9_9FLAO</name>
<proteinExistence type="predicted"/>
<organism evidence="1 2">
    <name type="scientific">Flavivirga amylovorans</name>
    <dbReference type="NCBI Taxonomy" id="870486"/>
    <lineage>
        <taxon>Bacteria</taxon>
        <taxon>Pseudomonadati</taxon>
        <taxon>Bacteroidota</taxon>
        <taxon>Flavobacteriia</taxon>
        <taxon>Flavobacteriales</taxon>
        <taxon>Flavobacteriaceae</taxon>
        <taxon>Flavivirga</taxon>
    </lineage>
</organism>
<dbReference type="RefSeq" id="WP_303281277.1">
    <property type="nucleotide sequence ID" value="NZ_BAABCZ010000016.1"/>
</dbReference>
<accession>A0ABT8WYJ9</accession>